<sequence length="63" mass="7016">MTEKHIFISTTCPYLTCEVISTTAMPSNCTTVSDAIPDISINRNISNRKMHTCHCVSRLNEGK</sequence>
<name>A0AAD7R8B7_9TELE</name>
<protein>
    <submittedName>
        <fullName evidence="1">Uncharacterized protein</fullName>
    </submittedName>
</protein>
<dbReference type="EMBL" id="JAINUG010000449">
    <property type="protein sequence ID" value="KAJ8371482.1"/>
    <property type="molecule type" value="Genomic_DNA"/>
</dbReference>
<reference evidence="1" key="1">
    <citation type="journal article" date="2023" name="Science">
        <title>Genome structures resolve the early diversification of teleost fishes.</title>
        <authorList>
            <person name="Parey E."/>
            <person name="Louis A."/>
            <person name="Montfort J."/>
            <person name="Bouchez O."/>
            <person name="Roques C."/>
            <person name="Iampietro C."/>
            <person name="Lluch J."/>
            <person name="Castinel A."/>
            <person name="Donnadieu C."/>
            <person name="Desvignes T."/>
            <person name="Floi Bucao C."/>
            <person name="Jouanno E."/>
            <person name="Wen M."/>
            <person name="Mejri S."/>
            <person name="Dirks R."/>
            <person name="Jansen H."/>
            <person name="Henkel C."/>
            <person name="Chen W.J."/>
            <person name="Zahm M."/>
            <person name="Cabau C."/>
            <person name="Klopp C."/>
            <person name="Thompson A.W."/>
            <person name="Robinson-Rechavi M."/>
            <person name="Braasch I."/>
            <person name="Lecointre G."/>
            <person name="Bobe J."/>
            <person name="Postlethwait J.H."/>
            <person name="Berthelot C."/>
            <person name="Roest Crollius H."/>
            <person name="Guiguen Y."/>
        </authorList>
    </citation>
    <scope>NUCLEOTIDE SEQUENCE</scope>
    <source>
        <strain evidence="1">NC1722</strain>
    </source>
</reference>
<accession>A0AAD7R8B7</accession>
<organism evidence="1 2">
    <name type="scientific">Aldrovandia affinis</name>
    <dbReference type="NCBI Taxonomy" id="143900"/>
    <lineage>
        <taxon>Eukaryota</taxon>
        <taxon>Metazoa</taxon>
        <taxon>Chordata</taxon>
        <taxon>Craniata</taxon>
        <taxon>Vertebrata</taxon>
        <taxon>Euteleostomi</taxon>
        <taxon>Actinopterygii</taxon>
        <taxon>Neopterygii</taxon>
        <taxon>Teleostei</taxon>
        <taxon>Notacanthiformes</taxon>
        <taxon>Halosauridae</taxon>
        <taxon>Aldrovandia</taxon>
    </lineage>
</organism>
<dbReference type="Proteomes" id="UP001221898">
    <property type="component" value="Unassembled WGS sequence"/>
</dbReference>
<keyword evidence="2" id="KW-1185">Reference proteome</keyword>
<evidence type="ECO:0000313" key="1">
    <source>
        <dbReference type="EMBL" id="KAJ8371482.1"/>
    </source>
</evidence>
<comment type="caution">
    <text evidence="1">The sequence shown here is derived from an EMBL/GenBank/DDBJ whole genome shotgun (WGS) entry which is preliminary data.</text>
</comment>
<gene>
    <name evidence="1" type="ORF">AAFF_G00308000</name>
</gene>
<proteinExistence type="predicted"/>
<dbReference type="AlphaFoldDB" id="A0AAD7R8B7"/>
<evidence type="ECO:0000313" key="2">
    <source>
        <dbReference type="Proteomes" id="UP001221898"/>
    </source>
</evidence>